<accession>A0A8H6BPR5</accession>
<evidence type="ECO:0000256" key="1">
    <source>
        <dbReference type="SAM" id="MobiDB-lite"/>
    </source>
</evidence>
<sequence>MKPLTADGIQHQKNAQSGRSLAQQSAMDLLGLTRTFESSNHSSPRTKSPTSATDADFEAAYLLMTSDPLKSSSFASLGIPSAATPPNFDDLVRTRFSPQRETDTYPFPAHSARSVAYNSQPVGSNGSSVHTLSNSQEGPTGSIEKQHLNAGLAEQSVPNPVQGTNYSPQIQQIPTSNYHTPPPISPVPPTTSTVSPNTRVLLNTFNNLNYSVSSKTAMNDWGASNQQYSQLAPNNSAPPSGNATGHSVSNILGQSQWGNHPEMANSSGQSTELLSMTETSALENFLDSIASDVSFDKLAKQWSSIDPGSSANSLREQMQDGTAARISIQPTQRQDVGEKSIPPGRILVENGEVKEQSKQVLTDEEKKQNHTISEQKRRLMIRSSFLKLSQLLDKSKFEQTLQDRQKSKSKRKAMSKYNVLNRAVIEIELLEAQNEKLRKLCQQWGE</sequence>
<proteinExistence type="predicted"/>
<feature type="compositionally biased region" description="Polar residues" evidence="1">
    <location>
        <begin position="11"/>
        <end position="26"/>
    </location>
</feature>
<feature type="region of interest" description="Disordered" evidence="1">
    <location>
        <begin position="326"/>
        <end position="372"/>
    </location>
</feature>
<feature type="region of interest" description="Disordered" evidence="1">
    <location>
        <begin position="117"/>
        <end position="143"/>
    </location>
</feature>
<feature type="compositionally biased region" description="Polar residues" evidence="1">
    <location>
        <begin position="156"/>
        <end position="179"/>
    </location>
</feature>
<comment type="caution">
    <text evidence="3">The sequence shown here is derived from an EMBL/GenBank/DDBJ whole genome shotgun (WGS) entry which is preliminary data.</text>
</comment>
<dbReference type="InterPro" id="IPR036638">
    <property type="entry name" value="HLH_DNA-bd_sf"/>
</dbReference>
<dbReference type="Proteomes" id="UP000568158">
    <property type="component" value="Unassembled WGS sequence"/>
</dbReference>
<dbReference type="GO" id="GO:0046983">
    <property type="term" value="F:protein dimerization activity"/>
    <property type="evidence" value="ECO:0007669"/>
    <property type="project" value="InterPro"/>
</dbReference>
<feature type="compositionally biased region" description="Pro residues" evidence="1">
    <location>
        <begin position="180"/>
        <end position="189"/>
    </location>
</feature>
<protein>
    <recommendedName>
        <fullName evidence="2">BHLH domain-containing protein</fullName>
    </recommendedName>
</protein>
<dbReference type="EMBL" id="JABCYN010000009">
    <property type="protein sequence ID" value="KAF6015695.1"/>
    <property type="molecule type" value="Genomic_DNA"/>
</dbReference>
<reference evidence="3 4" key="1">
    <citation type="journal article" date="2020" name="Appl. Microbiol. Biotechnol.">
        <title>Targeted gene deletion in Brettanomyces bruxellensis with an expression-free CRISPR-Cas9 system.</title>
        <authorList>
            <person name="Varela C."/>
            <person name="Bartel C."/>
            <person name="Onetto C."/>
            <person name="Borneman A."/>
        </authorList>
    </citation>
    <scope>NUCLEOTIDE SEQUENCE [LARGE SCALE GENOMIC DNA]</scope>
    <source>
        <strain evidence="3 4">AWRI1613</strain>
    </source>
</reference>
<name>A0A8H6BPR5_DEKBR</name>
<evidence type="ECO:0000259" key="2">
    <source>
        <dbReference type="PROSITE" id="PS50888"/>
    </source>
</evidence>
<dbReference type="SUPFAM" id="SSF47459">
    <property type="entry name" value="HLH, helix-loop-helix DNA-binding domain"/>
    <property type="match status" value="1"/>
</dbReference>
<evidence type="ECO:0000313" key="3">
    <source>
        <dbReference type="EMBL" id="KAF6015695.1"/>
    </source>
</evidence>
<feature type="region of interest" description="Disordered" evidence="1">
    <location>
        <begin position="156"/>
        <end position="195"/>
    </location>
</feature>
<feature type="region of interest" description="Disordered" evidence="1">
    <location>
        <begin position="228"/>
        <end position="271"/>
    </location>
</feature>
<dbReference type="InterPro" id="IPR011598">
    <property type="entry name" value="bHLH_dom"/>
</dbReference>
<feature type="compositionally biased region" description="Basic and acidic residues" evidence="1">
    <location>
        <begin position="351"/>
        <end position="372"/>
    </location>
</feature>
<dbReference type="PROSITE" id="PS50888">
    <property type="entry name" value="BHLH"/>
    <property type="match status" value="1"/>
</dbReference>
<gene>
    <name evidence="3" type="ORF">HII12_000857</name>
</gene>
<feature type="domain" description="BHLH" evidence="2">
    <location>
        <begin position="365"/>
        <end position="430"/>
    </location>
</feature>
<feature type="compositionally biased region" description="Polar residues" evidence="1">
    <location>
        <begin position="117"/>
        <end position="139"/>
    </location>
</feature>
<dbReference type="AlphaFoldDB" id="A0A8H6BPR5"/>
<evidence type="ECO:0000313" key="4">
    <source>
        <dbReference type="Proteomes" id="UP000568158"/>
    </source>
</evidence>
<feature type="region of interest" description="Disordered" evidence="1">
    <location>
        <begin position="1"/>
        <end position="53"/>
    </location>
</feature>
<organism evidence="3 4">
    <name type="scientific">Dekkera bruxellensis</name>
    <name type="common">Brettanomyces custersii</name>
    <dbReference type="NCBI Taxonomy" id="5007"/>
    <lineage>
        <taxon>Eukaryota</taxon>
        <taxon>Fungi</taxon>
        <taxon>Dikarya</taxon>
        <taxon>Ascomycota</taxon>
        <taxon>Saccharomycotina</taxon>
        <taxon>Pichiomycetes</taxon>
        <taxon>Pichiales</taxon>
        <taxon>Pichiaceae</taxon>
        <taxon>Brettanomyces</taxon>
    </lineage>
</organism>
<dbReference type="Gene3D" id="4.10.280.10">
    <property type="entry name" value="Helix-loop-helix DNA-binding domain"/>
    <property type="match status" value="1"/>
</dbReference>
<feature type="compositionally biased region" description="Polar residues" evidence="1">
    <location>
        <begin position="35"/>
        <end position="53"/>
    </location>
</feature>